<dbReference type="RefSeq" id="WP_311948261.1">
    <property type="nucleotide sequence ID" value="NZ_JAVLVU010000001.1"/>
</dbReference>
<dbReference type="PANTHER" id="PTHR34986:SF1">
    <property type="entry name" value="PROTEIN YIAL"/>
    <property type="match status" value="1"/>
</dbReference>
<name>A0ABU3GQP4_9SPHI</name>
<reference evidence="2" key="1">
    <citation type="submission" date="2023-07" db="EMBL/GenBank/DDBJ databases">
        <title>Functional and genomic diversity of the sorghum phyllosphere microbiome.</title>
        <authorList>
            <person name="Shade A."/>
        </authorList>
    </citation>
    <scope>NUCLEOTIDE SEQUENCE [LARGE SCALE GENOMIC DNA]</scope>
    <source>
        <strain evidence="2">SORGH_AS_0422</strain>
    </source>
</reference>
<dbReference type="Gene3D" id="2.60.120.370">
    <property type="entry name" value="YhcH/YjgK/YiaL"/>
    <property type="match status" value="1"/>
</dbReference>
<dbReference type="PANTHER" id="PTHR34986">
    <property type="entry name" value="EVOLVED BETA-GALACTOSIDASE SUBUNIT BETA"/>
    <property type="match status" value="1"/>
</dbReference>
<dbReference type="EMBL" id="JAVLVU010000001">
    <property type="protein sequence ID" value="MDT3402104.1"/>
    <property type="molecule type" value="Genomic_DNA"/>
</dbReference>
<keyword evidence="2" id="KW-1185">Reference proteome</keyword>
<proteinExistence type="predicted"/>
<protein>
    <submittedName>
        <fullName evidence="1">Biofilm protein TabA</fullName>
    </submittedName>
</protein>
<evidence type="ECO:0000313" key="2">
    <source>
        <dbReference type="Proteomes" id="UP001258315"/>
    </source>
</evidence>
<comment type="caution">
    <text evidence="1">The sequence shown here is derived from an EMBL/GenBank/DDBJ whole genome shotgun (WGS) entry which is preliminary data.</text>
</comment>
<dbReference type="NCBIfam" id="TIGR00022">
    <property type="entry name" value="YhcH/YjgK/YiaL family protein"/>
    <property type="match status" value="1"/>
</dbReference>
<gene>
    <name evidence="1" type="ORF">QE417_001176</name>
</gene>
<dbReference type="SUPFAM" id="SSF51197">
    <property type="entry name" value="Clavaminate synthase-like"/>
    <property type="match status" value="1"/>
</dbReference>
<dbReference type="Pfam" id="PF04074">
    <property type="entry name" value="DUF386"/>
    <property type="match status" value="1"/>
</dbReference>
<organism evidence="1 2">
    <name type="scientific">Mucilaginibacter terrae</name>
    <dbReference type="NCBI Taxonomy" id="1955052"/>
    <lineage>
        <taxon>Bacteria</taxon>
        <taxon>Pseudomonadati</taxon>
        <taxon>Bacteroidota</taxon>
        <taxon>Sphingobacteriia</taxon>
        <taxon>Sphingobacteriales</taxon>
        <taxon>Sphingobacteriaceae</taxon>
        <taxon>Mucilaginibacter</taxon>
    </lineage>
</organism>
<evidence type="ECO:0000313" key="1">
    <source>
        <dbReference type="EMBL" id="MDT3402104.1"/>
    </source>
</evidence>
<dbReference type="InterPro" id="IPR004375">
    <property type="entry name" value="NanQ/TabA/YiaL"/>
</dbReference>
<dbReference type="InterPro" id="IPR037012">
    <property type="entry name" value="NanQ/TabA/YiaL_sf"/>
</dbReference>
<dbReference type="Proteomes" id="UP001258315">
    <property type="component" value="Unassembled WGS sequence"/>
</dbReference>
<accession>A0ABU3GQP4</accession>
<sequence length="179" mass="20377">MKNTSAIANPKEWFESRVYLNGFEIPPHESTDVAEFARQYVANKKQWDQAFAYLKNTDLTVLPIGRHALEGSDLYIAVSESDNKDIQDARWESHRKAIDIQYVIAGGERMGVTPLSKTTVTVPYDEEKDVAFYEAEGPVYLATPEKFFLFFPNDAHQPMIKADGFSGSKKIVIKLFYKD</sequence>